<dbReference type="RefSeq" id="WP_236290260.1">
    <property type="nucleotide sequence ID" value="NZ_CAKMMW010000013.1"/>
</dbReference>
<sequence length="313" mass="36359">MANPQGGAFLTSRELFGNPIWKNIVEFRLFFLIYGNAVFSEVKIADDLILQRGQWLRSTRKLQDDLEYIENRQVKTYSVSTINRTIQRLVRLQRVCTKTHELGTVFTVLNYEQYQGFGHYTKPELGTQLGTVTEQPRNNNKNVKNDINLKDIIYSPFNEDLIGKEEEEVKKPIEEIFTFWKSKNLVQHRLLNPRIKMQISWKLDSYSPEELKEVISNYAEIYHSPDYVLDTKWGLDDFLEKGHFEKFLTERDPYSFYPKTRKALAEINPPPASKQTKLQKNKDLLLGKGGKAHDGRGDQVPPVQSFGSLPEPT</sequence>
<accession>A0ABN8GQ34</accession>
<dbReference type="Proteomes" id="UP000838821">
    <property type="component" value="Unassembled WGS sequence"/>
</dbReference>
<protein>
    <submittedName>
        <fullName evidence="2">Uncharacterized protein</fullName>
    </submittedName>
</protein>
<organism evidence="2 3">
    <name type="scientific">Paenibacillus allorhizoplanae</name>
    <dbReference type="NCBI Taxonomy" id="2905648"/>
    <lineage>
        <taxon>Bacteria</taxon>
        <taxon>Bacillati</taxon>
        <taxon>Bacillota</taxon>
        <taxon>Bacilli</taxon>
        <taxon>Bacillales</taxon>
        <taxon>Paenibacillaceae</taxon>
        <taxon>Paenibacillus</taxon>
    </lineage>
</organism>
<feature type="region of interest" description="Disordered" evidence="1">
    <location>
        <begin position="286"/>
        <end position="313"/>
    </location>
</feature>
<evidence type="ECO:0000313" key="2">
    <source>
        <dbReference type="EMBL" id="CAH1215210.1"/>
    </source>
</evidence>
<feature type="compositionally biased region" description="Basic and acidic residues" evidence="1">
    <location>
        <begin position="286"/>
        <end position="297"/>
    </location>
</feature>
<keyword evidence="3" id="KW-1185">Reference proteome</keyword>
<evidence type="ECO:0000313" key="3">
    <source>
        <dbReference type="Proteomes" id="UP000838821"/>
    </source>
</evidence>
<evidence type="ECO:0000256" key="1">
    <source>
        <dbReference type="SAM" id="MobiDB-lite"/>
    </source>
</evidence>
<gene>
    <name evidence="2" type="ORF">PAECIP111891_04230</name>
</gene>
<dbReference type="EMBL" id="CAKMMW010000013">
    <property type="protein sequence ID" value="CAH1215210.1"/>
    <property type="molecule type" value="Genomic_DNA"/>
</dbReference>
<comment type="caution">
    <text evidence="2">The sequence shown here is derived from an EMBL/GenBank/DDBJ whole genome shotgun (WGS) entry which is preliminary data.</text>
</comment>
<name>A0ABN8GQ34_9BACL</name>
<proteinExistence type="predicted"/>
<reference evidence="2" key="1">
    <citation type="submission" date="2022-01" db="EMBL/GenBank/DDBJ databases">
        <authorList>
            <person name="Criscuolo A."/>
        </authorList>
    </citation>
    <scope>NUCLEOTIDE SEQUENCE</scope>
    <source>
        <strain evidence="2">CIP111891</strain>
    </source>
</reference>